<dbReference type="PANTHER" id="PTHR43213">
    <property type="entry name" value="BIFUNCTIONAL DTTP/UTP PYROPHOSPHATASE/METHYLTRANSFERASE PROTEIN-RELATED"/>
    <property type="match status" value="1"/>
</dbReference>
<dbReference type="STRING" id="200991.AUC31_03035"/>
<gene>
    <name evidence="4" type="ORF">AUC31_03035</name>
</gene>
<proteinExistence type="inferred from homology"/>
<dbReference type="RefSeq" id="WP_058381001.1">
    <property type="nucleotide sequence ID" value="NZ_CP013659.2"/>
</dbReference>
<reference evidence="4" key="1">
    <citation type="submission" date="2016-01" db="EMBL/GenBank/DDBJ databases">
        <title>Complete genome of Planococcus rifietoensis type strain M8.</title>
        <authorList>
            <person name="See-Too W.S."/>
        </authorList>
    </citation>
    <scope>NUCLEOTIDE SEQUENCE [LARGE SCALE GENOMIC DNA]</scope>
    <source>
        <strain evidence="4">M8</strain>
    </source>
</reference>
<comment type="catalytic activity">
    <reaction evidence="3">
        <text>dTTP + H2O = dTMP + diphosphate + H(+)</text>
        <dbReference type="Rhea" id="RHEA:28534"/>
        <dbReference type="ChEBI" id="CHEBI:15377"/>
        <dbReference type="ChEBI" id="CHEBI:15378"/>
        <dbReference type="ChEBI" id="CHEBI:33019"/>
        <dbReference type="ChEBI" id="CHEBI:37568"/>
        <dbReference type="ChEBI" id="CHEBI:63528"/>
        <dbReference type="EC" id="3.6.1.9"/>
    </reaction>
</comment>
<evidence type="ECO:0000256" key="1">
    <source>
        <dbReference type="ARBA" id="ARBA00001968"/>
    </source>
</evidence>
<dbReference type="CDD" id="cd00555">
    <property type="entry name" value="Maf"/>
    <property type="match status" value="1"/>
</dbReference>
<dbReference type="EC" id="3.6.1.9" evidence="3"/>
<evidence type="ECO:0000313" key="5">
    <source>
        <dbReference type="Proteomes" id="UP000067683"/>
    </source>
</evidence>
<name>A0A0U2Q6R7_9BACL</name>
<dbReference type="HAMAP" id="MF_00528">
    <property type="entry name" value="Maf"/>
    <property type="match status" value="1"/>
</dbReference>
<evidence type="ECO:0000313" key="4">
    <source>
        <dbReference type="EMBL" id="ALS74294.1"/>
    </source>
</evidence>
<protein>
    <recommendedName>
        <fullName evidence="3">dTTP/UTP pyrophosphatase</fullName>
        <shortName evidence="3">dTTPase/UTPase</shortName>
        <ecNumber evidence="3">3.6.1.9</ecNumber>
    </recommendedName>
    <alternativeName>
        <fullName evidence="3">Nucleoside triphosphate pyrophosphatase</fullName>
    </alternativeName>
    <alternativeName>
        <fullName evidence="3">Nucleotide pyrophosphatase</fullName>
        <shortName evidence="3">Nucleotide PPase</shortName>
    </alternativeName>
</protein>
<comment type="caution">
    <text evidence="3">Lacks conserved residue(s) required for the propagation of feature annotation.</text>
</comment>
<feature type="site" description="Important for substrate specificity" evidence="3">
    <location>
        <position position="158"/>
    </location>
</feature>
<feature type="site" description="Important for substrate specificity" evidence="3">
    <location>
        <position position="17"/>
    </location>
</feature>
<evidence type="ECO:0000256" key="2">
    <source>
        <dbReference type="ARBA" id="ARBA00022801"/>
    </source>
</evidence>
<keyword evidence="5" id="KW-1185">Reference proteome</keyword>
<dbReference type="SUPFAM" id="SSF52972">
    <property type="entry name" value="ITPase-like"/>
    <property type="match status" value="1"/>
</dbReference>
<dbReference type="InterPro" id="IPR003697">
    <property type="entry name" value="Maf-like"/>
</dbReference>
<dbReference type="Proteomes" id="UP000067683">
    <property type="component" value="Chromosome"/>
</dbReference>
<dbReference type="NCBIfam" id="TIGR00172">
    <property type="entry name" value="maf"/>
    <property type="match status" value="1"/>
</dbReference>
<keyword evidence="2 3" id="KW-0378">Hydrolase</keyword>
<dbReference type="Gene3D" id="3.90.950.10">
    <property type="match status" value="1"/>
</dbReference>
<feature type="active site" description="Proton acceptor" evidence="3">
    <location>
        <position position="75"/>
    </location>
</feature>
<accession>A0A0U2Q6R7</accession>
<comment type="cofactor">
    <cofactor evidence="1 3">
        <name>a divalent metal cation</name>
        <dbReference type="ChEBI" id="CHEBI:60240"/>
    </cofactor>
</comment>
<dbReference type="PANTHER" id="PTHR43213:SF5">
    <property type="entry name" value="BIFUNCTIONAL DTTP_UTP PYROPHOSPHATASE_METHYLTRANSFERASE PROTEIN-RELATED"/>
    <property type="match status" value="1"/>
</dbReference>
<sequence>MKFTSKHPLILASQSPRRQELLGLLGIPFDIVPSEIPEPDPQDFQSAVDYVRACAVQKAKDIAANHPEALVIGSDTVVVLDGEILLKPKDKQQASAYLHKLSGATHEVITAVCVRQGDEEATFHEQVRVRFYELPASWIDAYTDTEDPYDKAGAYGIQTVSGLFVEKIEGDYNAVVGLPIAKLLQHLTQAGYVKVEGAHDYAK</sequence>
<dbReference type="GO" id="GO:0036218">
    <property type="term" value="F:dTTP diphosphatase activity"/>
    <property type="evidence" value="ECO:0007669"/>
    <property type="project" value="RHEA"/>
</dbReference>
<organism evidence="4 5">
    <name type="scientific">Planococcus rifietoensis</name>
    <dbReference type="NCBI Taxonomy" id="200991"/>
    <lineage>
        <taxon>Bacteria</taxon>
        <taxon>Bacillati</taxon>
        <taxon>Bacillota</taxon>
        <taxon>Bacilli</taxon>
        <taxon>Bacillales</taxon>
        <taxon>Caryophanaceae</taxon>
        <taxon>Planococcus</taxon>
    </lineage>
</organism>
<dbReference type="GO" id="GO:0009117">
    <property type="term" value="P:nucleotide metabolic process"/>
    <property type="evidence" value="ECO:0007669"/>
    <property type="project" value="UniProtKB-KW"/>
</dbReference>
<keyword evidence="3" id="KW-0963">Cytoplasm</keyword>
<dbReference type="Pfam" id="PF02545">
    <property type="entry name" value="Maf"/>
    <property type="match status" value="1"/>
</dbReference>
<dbReference type="OrthoDB" id="9807767at2"/>
<dbReference type="EMBL" id="CP013659">
    <property type="protein sequence ID" value="ALS74294.1"/>
    <property type="molecule type" value="Genomic_DNA"/>
</dbReference>
<comment type="similarity">
    <text evidence="3">Belongs to the Maf family. YhdE subfamily.</text>
</comment>
<dbReference type="GO" id="GO:0005737">
    <property type="term" value="C:cytoplasm"/>
    <property type="evidence" value="ECO:0007669"/>
    <property type="project" value="UniProtKB-SubCell"/>
</dbReference>
<comment type="subcellular location">
    <subcellularLocation>
        <location evidence="3">Cytoplasm</location>
    </subcellularLocation>
</comment>
<evidence type="ECO:0000256" key="3">
    <source>
        <dbReference type="HAMAP-Rule" id="MF_00528"/>
    </source>
</evidence>
<dbReference type="KEGG" id="prt:AUC31_03035"/>
<dbReference type="InterPro" id="IPR029001">
    <property type="entry name" value="ITPase-like_fam"/>
</dbReference>
<feature type="site" description="Important for substrate specificity" evidence="3">
    <location>
        <position position="76"/>
    </location>
</feature>
<dbReference type="PIRSF" id="PIRSF006305">
    <property type="entry name" value="Maf"/>
    <property type="match status" value="1"/>
</dbReference>
<dbReference type="AlphaFoldDB" id="A0A0U2Q6R7"/>
<comment type="catalytic activity">
    <reaction evidence="3">
        <text>UTP + H2O = UMP + diphosphate + H(+)</text>
        <dbReference type="Rhea" id="RHEA:29395"/>
        <dbReference type="ChEBI" id="CHEBI:15377"/>
        <dbReference type="ChEBI" id="CHEBI:15378"/>
        <dbReference type="ChEBI" id="CHEBI:33019"/>
        <dbReference type="ChEBI" id="CHEBI:46398"/>
        <dbReference type="ChEBI" id="CHEBI:57865"/>
        <dbReference type="EC" id="3.6.1.9"/>
    </reaction>
</comment>
<dbReference type="GO" id="GO:0036221">
    <property type="term" value="F:UTP diphosphatase activity"/>
    <property type="evidence" value="ECO:0007669"/>
    <property type="project" value="RHEA"/>
</dbReference>
<comment type="function">
    <text evidence="3">Nucleoside triphosphate pyrophosphatase that hydrolyzes dTTP and UTP. May have a dual role in cell division arrest and in preventing the incorporation of modified nucleotides into cellular nucleic acids.</text>
</comment>
<keyword evidence="3" id="KW-0546">Nucleotide metabolism</keyword>